<dbReference type="PANTHER" id="PTHR31138">
    <property type="entry name" value="CHROMOSOME 19, WHOLE GENOME SHOTGUN SEQUENCE"/>
    <property type="match status" value="1"/>
</dbReference>
<dbReference type="Pfam" id="PF19343">
    <property type="entry name" value="HAM1_N"/>
    <property type="match status" value="1"/>
</dbReference>
<dbReference type="PANTHER" id="PTHR31138:SF4">
    <property type="entry name" value="DUF5923 DOMAIN-CONTAINING PROTEIN"/>
    <property type="match status" value="1"/>
</dbReference>
<proteinExistence type="predicted"/>
<dbReference type="SUPFAM" id="SSF55394">
    <property type="entry name" value="Bactericidal permeability-increasing protein, BPI"/>
    <property type="match status" value="1"/>
</dbReference>
<dbReference type="OrthoDB" id="5407957at2759"/>
<evidence type="ECO:0000313" key="3">
    <source>
        <dbReference type="EMBL" id="CEL00825.1"/>
    </source>
</evidence>
<dbReference type="Proteomes" id="UP000054771">
    <property type="component" value="Unassembled WGS sequence"/>
</dbReference>
<protein>
    <recommendedName>
        <fullName evidence="2">HAM1-like N-terminal domain-containing protein</fullName>
    </recommendedName>
</protein>
<feature type="region of interest" description="Disordered" evidence="1">
    <location>
        <begin position="180"/>
        <end position="207"/>
    </location>
</feature>
<gene>
    <name evidence="3" type="ORF">ASPCAL00421</name>
</gene>
<dbReference type="GO" id="GO:0008289">
    <property type="term" value="F:lipid binding"/>
    <property type="evidence" value="ECO:0007669"/>
    <property type="project" value="InterPro"/>
</dbReference>
<keyword evidence="4" id="KW-1185">Reference proteome</keyword>
<evidence type="ECO:0000259" key="2">
    <source>
        <dbReference type="Pfam" id="PF19343"/>
    </source>
</evidence>
<evidence type="ECO:0000313" key="4">
    <source>
        <dbReference type="Proteomes" id="UP000054771"/>
    </source>
</evidence>
<accession>A0A0U5C1D1</accession>
<dbReference type="STRING" id="454130.A0A0U5C1D1"/>
<dbReference type="EMBL" id="CDMC01000001">
    <property type="protein sequence ID" value="CEL00825.1"/>
    <property type="molecule type" value="Genomic_DNA"/>
</dbReference>
<dbReference type="AlphaFoldDB" id="A0A0U5C1D1"/>
<feature type="compositionally biased region" description="Basic and acidic residues" evidence="1">
    <location>
        <begin position="1"/>
        <end position="19"/>
    </location>
</feature>
<feature type="region of interest" description="Disordered" evidence="1">
    <location>
        <begin position="1"/>
        <end position="21"/>
    </location>
</feature>
<reference evidence="4" key="1">
    <citation type="journal article" date="2016" name="Genome Announc.">
        <title>Draft genome sequences of fungus Aspergillus calidoustus.</title>
        <authorList>
            <person name="Horn F."/>
            <person name="Linde J."/>
            <person name="Mattern D.J."/>
            <person name="Walther G."/>
            <person name="Guthke R."/>
            <person name="Scherlach K."/>
            <person name="Martin K."/>
            <person name="Brakhage A.A."/>
            <person name="Petzke L."/>
            <person name="Valiante V."/>
        </authorList>
    </citation>
    <scope>NUCLEOTIDE SEQUENCE [LARGE SCALE GENOMIC DNA]</scope>
    <source>
        <strain evidence="4">SF006504</strain>
    </source>
</reference>
<dbReference type="OMA" id="PRYEDDT"/>
<dbReference type="Gene3D" id="3.15.10.10">
    <property type="entry name" value="Bactericidal permeability-increasing protein, domain 1"/>
    <property type="match status" value="1"/>
</dbReference>
<evidence type="ECO:0000256" key="1">
    <source>
        <dbReference type="SAM" id="MobiDB-lite"/>
    </source>
</evidence>
<feature type="domain" description="HAM1-like N-terminal" evidence="2">
    <location>
        <begin position="187"/>
        <end position="568"/>
    </location>
</feature>
<dbReference type="InterPro" id="IPR045967">
    <property type="entry name" value="HAM1-like_N"/>
</dbReference>
<name>A0A0U5C1D1_ASPCI</name>
<dbReference type="InterPro" id="IPR017943">
    <property type="entry name" value="Bactericidal_perm-incr_a/b_dom"/>
</dbReference>
<sequence length="734" mass="83392">MSRAETEPLLPRYDDDTSRQRRLHQKIHSYQMLRALSEGYMPSTEQTIANLRTLLAFDIFNPRNPDLGPVGRQLVRDSRLWIQLLIEFLQAKNGDDQLQEFIWHLSHGRATVHTSQLAERASRTKAKADTKAAFDSLRVVGNLLLTNSDFRLFAEDLTTVGREIFSDTAFSLSAASQKVGEQLKPSEEDEAALSGAGADEGHTHSQEELRAEVNHVADVAKSGLVQTGRDAKESAKEHISGKEQETLIHRLKQTVLKLRERRDYTDSVSVLARLLERYAIIYANAATDVASTAEEESEINDDLKQAIQKFWALLQTLGDRKEWEALEQRLHAVLRHANGDPEFEDLVTEIGSAVQEMMTNPDSLDSAPEKIGELKEKSKHVGAETSLRQDVDSFLAQAKRALQSISRDEAISKLLSATRKLYKDALSGYRNRRANLPADLLEVFLPLVLRNIQYIPIPRLEISAPEVDLLIENLILEPGHTVNYSSFLPYRMHVTTRNDIDVVKRHSKKTTTNLKTTFTVSVCGLNVSAQEFGYWLRTHKALFFYLKDQGIASFFLDRRGIDISLDVEVGRERLEQIFTLRGVRVRIHKLDYKVHRGKWRFLIWLTKPFLKHMIRRVLEKQIAEQIVQAAHALNRELVFARERLRAARIASPRDLFTFVRAVLARLTPAPNPDIEARVGIDAPGEGVFKNVYAPGSLVKLWHEEALQAHDSIEEGEETPGLHRTWRNTIFDVPV</sequence>
<organism evidence="3 4">
    <name type="scientific">Aspergillus calidoustus</name>
    <dbReference type="NCBI Taxonomy" id="454130"/>
    <lineage>
        <taxon>Eukaryota</taxon>
        <taxon>Fungi</taxon>
        <taxon>Dikarya</taxon>
        <taxon>Ascomycota</taxon>
        <taxon>Pezizomycotina</taxon>
        <taxon>Eurotiomycetes</taxon>
        <taxon>Eurotiomycetidae</taxon>
        <taxon>Eurotiales</taxon>
        <taxon>Aspergillaceae</taxon>
        <taxon>Aspergillus</taxon>
        <taxon>Aspergillus subgen. Nidulantes</taxon>
    </lineage>
</organism>